<protein>
    <recommendedName>
        <fullName evidence="1">Methyltransferase domain-containing protein</fullName>
    </recommendedName>
</protein>
<reference evidence="2" key="1">
    <citation type="journal article" date="2023" name="Mol. Biol. Evol.">
        <title>Third-Generation Sequencing Reveals the Adaptive Role of the Epigenome in Three Deep-Sea Polychaetes.</title>
        <authorList>
            <person name="Perez M."/>
            <person name="Aroh O."/>
            <person name="Sun Y."/>
            <person name="Lan Y."/>
            <person name="Juniper S.K."/>
            <person name="Young C.R."/>
            <person name="Angers B."/>
            <person name="Qian P.Y."/>
        </authorList>
    </citation>
    <scope>NUCLEOTIDE SEQUENCE</scope>
    <source>
        <strain evidence="2">P08H-3</strain>
    </source>
</reference>
<name>A0AAD9N1N9_9ANNE</name>
<organism evidence="2 3">
    <name type="scientific">Paralvinella palmiformis</name>
    <dbReference type="NCBI Taxonomy" id="53620"/>
    <lineage>
        <taxon>Eukaryota</taxon>
        <taxon>Metazoa</taxon>
        <taxon>Spiralia</taxon>
        <taxon>Lophotrochozoa</taxon>
        <taxon>Annelida</taxon>
        <taxon>Polychaeta</taxon>
        <taxon>Sedentaria</taxon>
        <taxon>Canalipalpata</taxon>
        <taxon>Terebellida</taxon>
        <taxon>Terebelliformia</taxon>
        <taxon>Alvinellidae</taxon>
        <taxon>Paralvinella</taxon>
    </lineage>
</organism>
<accession>A0AAD9N1N9</accession>
<keyword evidence="3" id="KW-1185">Reference proteome</keyword>
<comment type="caution">
    <text evidence="2">The sequence shown here is derived from an EMBL/GenBank/DDBJ whole genome shotgun (WGS) entry which is preliminary data.</text>
</comment>
<dbReference type="Gene3D" id="3.40.50.150">
    <property type="entry name" value="Vaccinia Virus protein VP39"/>
    <property type="match status" value="1"/>
</dbReference>
<dbReference type="SUPFAM" id="SSF53335">
    <property type="entry name" value="S-adenosyl-L-methionine-dependent methyltransferases"/>
    <property type="match status" value="1"/>
</dbReference>
<dbReference type="InterPro" id="IPR025714">
    <property type="entry name" value="Methyltranfer_dom"/>
</dbReference>
<dbReference type="EMBL" id="JAODUP010000338">
    <property type="protein sequence ID" value="KAK2152168.1"/>
    <property type="molecule type" value="Genomic_DNA"/>
</dbReference>
<dbReference type="InterPro" id="IPR026913">
    <property type="entry name" value="METTL24"/>
</dbReference>
<sequence>MLEYISAGVLQPIKALMSSSVFHFSLLNSVELLCLNQIRLGNSDDGGWDMCLAGSFEPEVNNCLVYSFGINNDWGFDDAVTQQFGCLVRAFDPTMKNYKKATKRGDNIYFYPLGIYGKNTILNIYGHGMCRVRTLGTLRKQFQDERKVIDYLKMDVEGSEWPALKAIFAEGFLSKYVKQISIEYHSYDSAKNGQDYLKILARIEELGFRKWNVHWNMNCLRMTRNDLSITRCTEVYYVNMNFF</sequence>
<evidence type="ECO:0000313" key="3">
    <source>
        <dbReference type="Proteomes" id="UP001208570"/>
    </source>
</evidence>
<feature type="domain" description="Methyltransferase" evidence="1">
    <location>
        <begin position="29"/>
        <end position="220"/>
    </location>
</feature>
<dbReference type="AlphaFoldDB" id="A0AAD9N1N9"/>
<dbReference type="Pfam" id="PF13383">
    <property type="entry name" value="Methyltransf_22"/>
    <property type="match status" value="1"/>
</dbReference>
<dbReference type="PANTHER" id="PTHR32026:SF10">
    <property type="entry name" value="METHYLTRANSFERASE-LIKE PROTEIN 24-RELATED"/>
    <property type="match status" value="1"/>
</dbReference>
<dbReference type="PANTHER" id="PTHR32026">
    <property type="entry name" value="METHYLTRANSFERASE-LIKE PROTEIN 24"/>
    <property type="match status" value="1"/>
</dbReference>
<evidence type="ECO:0000313" key="2">
    <source>
        <dbReference type="EMBL" id="KAK2152168.1"/>
    </source>
</evidence>
<dbReference type="Proteomes" id="UP001208570">
    <property type="component" value="Unassembled WGS sequence"/>
</dbReference>
<proteinExistence type="predicted"/>
<evidence type="ECO:0000259" key="1">
    <source>
        <dbReference type="Pfam" id="PF13383"/>
    </source>
</evidence>
<dbReference type="InterPro" id="IPR029063">
    <property type="entry name" value="SAM-dependent_MTases_sf"/>
</dbReference>
<gene>
    <name evidence="2" type="ORF">LSH36_338g05019</name>
</gene>